<dbReference type="AlphaFoldDB" id="A0ABD3BP53"/>
<reference evidence="2" key="1">
    <citation type="journal article" date="2024" name="IScience">
        <title>Strigolactones Initiate the Formation of Haustorium-like Structures in Castilleja.</title>
        <authorList>
            <person name="Buerger M."/>
            <person name="Peterson D."/>
            <person name="Chory J."/>
        </authorList>
    </citation>
    <scope>NUCLEOTIDE SEQUENCE [LARGE SCALE GENOMIC DNA]</scope>
</reference>
<accession>A0ABD3BP53</accession>
<gene>
    <name evidence="1" type="ORF">CASFOL_036823</name>
</gene>
<name>A0ABD3BP53_9LAMI</name>
<proteinExistence type="predicted"/>
<dbReference type="EMBL" id="JAVIJP010000069">
    <property type="protein sequence ID" value="KAL3619253.1"/>
    <property type="molecule type" value="Genomic_DNA"/>
</dbReference>
<evidence type="ECO:0000313" key="1">
    <source>
        <dbReference type="EMBL" id="KAL3619253.1"/>
    </source>
</evidence>
<evidence type="ECO:0000313" key="2">
    <source>
        <dbReference type="Proteomes" id="UP001632038"/>
    </source>
</evidence>
<protein>
    <submittedName>
        <fullName evidence="1">Uncharacterized protein</fullName>
    </submittedName>
</protein>
<organism evidence="1 2">
    <name type="scientific">Castilleja foliolosa</name>
    <dbReference type="NCBI Taxonomy" id="1961234"/>
    <lineage>
        <taxon>Eukaryota</taxon>
        <taxon>Viridiplantae</taxon>
        <taxon>Streptophyta</taxon>
        <taxon>Embryophyta</taxon>
        <taxon>Tracheophyta</taxon>
        <taxon>Spermatophyta</taxon>
        <taxon>Magnoliopsida</taxon>
        <taxon>eudicotyledons</taxon>
        <taxon>Gunneridae</taxon>
        <taxon>Pentapetalae</taxon>
        <taxon>asterids</taxon>
        <taxon>lamiids</taxon>
        <taxon>Lamiales</taxon>
        <taxon>Orobanchaceae</taxon>
        <taxon>Pedicularideae</taxon>
        <taxon>Castillejinae</taxon>
        <taxon>Castilleja</taxon>
    </lineage>
</organism>
<keyword evidence="2" id="KW-1185">Reference proteome</keyword>
<sequence>MASSLGTKGNKVPILTNHFKVNMSNVDDFFFPYNVVEGQSNYPRYNVSNKWDCFEQMGDVMLLKWLIHLEKEQNKEVVDCSTCGSSGYAISGDLDFLQKLVMEIIACCFRG</sequence>
<comment type="caution">
    <text evidence="1">The sequence shown here is derived from an EMBL/GenBank/DDBJ whole genome shotgun (WGS) entry which is preliminary data.</text>
</comment>
<dbReference type="Proteomes" id="UP001632038">
    <property type="component" value="Unassembled WGS sequence"/>
</dbReference>